<keyword evidence="9" id="KW-0732">Signal</keyword>
<evidence type="ECO:0000256" key="8">
    <source>
        <dbReference type="ARBA" id="ARBA00024195"/>
    </source>
</evidence>
<dbReference type="PROSITE" id="PS00135">
    <property type="entry name" value="TRYPSIN_SER"/>
    <property type="match status" value="1"/>
</dbReference>
<dbReference type="AlphaFoldDB" id="A0A4C1SSL6"/>
<dbReference type="FunFam" id="2.40.10.10:FF:000078">
    <property type="entry name" value="Serine protease H137"/>
    <property type="match status" value="1"/>
</dbReference>
<evidence type="ECO:0000256" key="6">
    <source>
        <dbReference type="ARBA" id="ARBA00023145"/>
    </source>
</evidence>
<keyword evidence="6" id="KW-0865">Zymogen</keyword>
<keyword evidence="12" id="KW-1185">Reference proteome</keyword>
<feature type="domain" description="Peptidase S1" evidence="10">
    <location>
        <begin position="25"/>
        <end position="219"/>
    </location>
</feature>
<dbReference type="Pfam" id="PF00089">
    <property type="entry name" value="Trypsin"/>
    <property type="match status" value="1"/>
</dbReference>
<reference evidence="11 12" key="1">
    <citation type="journal article" date="2019" name="Commun. Biol.">
        <title>The bagworm genome reveals a unique fibroin gene that provides high tensile strength.</title>
        <authorList>
            <person name="Kono N."/>
            <person name="Nakamura H."/>
            <person name="Ohtoshi R."/>
            <person name="Tomita M."/>
            <person name="Numata K."/>
            <person name="Arakawa K."/>
        </authorList>
    </citation>
    <scope>NUCLEOTIDE SEQUENCE [LARGE SCALE GENOMIC DNA]</scope>
</reference>
<keyword evidence="1 11" id="KW-0645">Protease</keyword>
<dbReference type="CDD" id="cd00190">
    <property type="entry name" value="Tryp_SPc"/>
    <property type="match status" value="1"/>
</dbReference>
<evidence type="ECO:0000313" key="11">
    <source>
        <dbReference type="EMBL" id="GBP04051.1"/>
    </source>
</evidence>
<dbReference type="EMBL" id="BGZK01000012">
    <property type="protein sequence ID" value="GBP04051.1"/>
    <property type="molecule type" value="Genomic_DNA"/>
</dbReference>
<dbReference type="GO" id="GO:0006508">
    <property type="term" value="P:proteolysis"/>
    <property type="evidence" value="ECO:0007669"/>
    <property type="project" value="UniProtKB-KW"/>
</dbReference>
<dbReference type="OrthoDB" id="547031at2759"/>
<dbReference type="InterPro" id="IPR001314">
    <property type="entry name" value="Peptidase_S1A"/>
</dbReference>
<feature type="chain" id="PRO_5020026269" evidence="9">
    <location>
        <begin position="20"/>
        <end position="219"/>
    </location>
</feature>
<comment type="caution">
    <text evidence="11">The sequence shown here is derived from an EMBL/GenBank/DDBJ whole genome shotgun (WGS) entry which is preliminary data.</text>
</comment>
<dbReference type="Gene3D" id="2.40.10.10">
    <property type="entry name" value="Trypsin-like serine proteases"/>
    <property type="match status" value="2"/>
</dbReference>
<evidence type="ECO:0000313" key="12">
    <source>
        <dbReference type="Proteomes" id="UP000299102"/>
    </source>
</evidence>
<keyword evidence="7" id="KW-1015">Disulfide bond</keyword>
<dbReference type="PROSITE" id="PS50240">
    <property type="entry name" value="TRYPSIN_DOM"/>
    <property type="match status" value="1"/>
</dbReference>
<feature type="signal peptide" evidence="9">
    <location>
        <begin position="1"/>
        <end position="19"/>
    </location>
</feature>
<gene>
    <name evidence="11" type="ORF">EVAR_74805_1</name>
</gene>
<dbReference type="InterPro" id="IPR001254">
    <property type="entry name" value="Trypsin_dom"/>
</dbReference>
<comment type="similarity">
    <text evidence="8">Belongs to the peptidase S1 family. CLIP subfamily.</text>
</comment>
<evidence type="ECO:0000256" key="9">
    <source>
        <dbReference type="SAM" id="SignalP"/>
    </source>
</evidence>
<dbReference type="InterPro" id="IPR043504">
    <property type="entry name" value="Peptidase_S1_PA_chymotrypsin"/>
</dbReference>
<keyword evidence="3" id="KW-0378">Hydrolase</keyword>
<evidence type="ECO:0000256" key="3">
    <source>
        <dbReference type="ARBA" id="ARBA00022801"/>
    </source>
</evidence>
<proteinExistence type="inferred from homology"/>
<dbReference type="SMART" id="SM00020">
    <property type="entry name" value="Tryp_SPc"/>
    <property type="match status" value="1"/>
</dbReference>
<keyword evidence="5" id="KW-0106">Calcium</keyword>
<dbReference type="InterPro" id="IPR051487">
    <property type="entry name" value="Ser/Thr_Proteases_Immune/Dev"/>
</dbReference>
<organism evidence="11 12">
    <name type="scientific">Eumeta variegata</name>
    <name type="common">Bagworm moth</name>
    <name type="synonym">Eumeta japonica</name>
    <dbReference type="NCBI Taxonomy" id="151549"/>
    <lineage>
        <taxon>Eukaryota</taxon>
        <taxon>Metazoa</taxon>
        <taxon>Ecdysozoa</taxon>
        <taxon>Arthropoda</taxon>
        <taxon>Hexapoda</taxon>
        <taxon>Insecta</taxon>
        <taxon>Pterygota</taxon>
        <taxon>Neoptera</taxon>
        <taxon>Endopterygota</taxon>
        <taxon>Lepidoptera</taxon>
        <taxon>Glossata</taxon>
        <taxon>Ditrysia</taxon>
        <taxon>Tineoidea</taxon>
        <taxon>Psychidae</taxon>
        <taxon>Oiketicinae</taxon>
        <taxon>Eumeta</taxon>
    </lineage>
</organism>
<dbReference type="GO" id="GO:0046872">
    <property type="term" value="F:metal ion binding"/>
    <property type="evidence" value="ECO:0007669"/>
    <property type="project" value="UniProtKB-KW"/>
</dbReference>
<evidence type="ECO:0000256" key="4">
    <source>
        <dbReference type="ARBA" id="ARBA00022825"/>
    </source>
</evidence>
<dbReference type="STRING" id="151549.A0A4C1SSL6"/>
<evidence type="ECO:0000256" key="2">
    <source>
        <dbReference type="ARBA" id="ARBA00022723"/>
    </source>
</evidence>
<name>A0A4C1SSL6_EUMVA</name>
<keyword evidence="2" id="KW-0479">Metal-binding</keyword>
<evidence type="ECO:0000259" key="10">
    <source>
        <dbReference type="PROSITE" id="PS50240"/>
    </source>
</evidence>
<evidence type="ECO:0000256" key="5">
    <source>
        <dbReference type="ARBA" id="ARBA00022837"/>
    </source>
</evidence>
<dbReference type="InterPro" id="IPR009003">
    <property type="entry name" value="Peptidase_S1_PA"/>
</dbReference>
<dbReference type="GO" id="GO:0004252">
    <property type="term" value="F:serine-type endopeptidase activity"/>
    <property type="evidence" value="ECO:0007669"/>
    <property type="project" value="InterPro"/>
</dbReference>
<dbReference type="SUPFAM" id="SSF50494">
    <property type="entry name" value="Trypsin-like serine proteases"/>
    <property type="match status" value="1"/>
</dbReference>
<sequence>MQKISAATLMVLPLKFVFGDPLKLVRLGEYDTRHDPDCQADQCAPPVQDRGLAKIIPHESFNEPSFHNDIAILKLDRPVELNGFVNTICLPKNDELQDQMQTRKTAVTAGWGKMNMTTAAHAYVLQFVQLPVLDGDSCYEMMGRTNLTNSIICAGAKVNQDTCTGDSGGPLMKVFDTDDGPKSFLVGVVSFGASVCGIKAPGVYTSLFFFRKWILDHIL</sequence>
<evidence type="ECO:0000256" key="7">
    <source>
        <dbReference type="ARBA" id="ARBA00023157"/>
    </source>
</evidence>
<protein>
    <submittedName>
        <fullName evidence="11">CLIP domain-containing serine protease 2</fullName>
    </submittedName>
</protein>
<dbReference type="PRINTS" id="PR00722">
    <property type="entry name" value="CHYMOTRYPSIN"/>
</dbReference>
<dbReference type="Proteomes" id="UP000299102">
    <property type="component" value="Unassembled WGS sequence"/>
</dbReference>
<accession>A0A4C1SSL6</accession>
<dbReference type="PANTHER" id="PTHR24256">
    <property type="entry name" value="TRYPTASE-RELATED"/>
    <property type="match status" value="1"/>
</dbReference>
<keyword evidence="4" id="KW-0720">Serine protease</keyword>
<dbReference type="InterPro" id="IPR033116">
    <property type="entry name" value="TRYPSIN_SER"/>
</dbReference>
<evidence type="ECO:0000256" key="1">
    <source>
        <dbReference type="ARBA" id="ARBA00022670"/>
    </source>
</evidence>